<dbReference type="EMBL" id="RCMV01000713">
    <property type="protein sequence ID" value="KAG3213640.1"/>
    <property type="molecule type" value="Genomic_DNA"/>
</dbReference>
<feature type="domain" description="T-SNARE coiled-coil homology" evidence="3">
    <location>
        <begin position="215"/>
        <end position="277"/>
    </location>
</feature>
<evidence type="ECO:0000313" key="6">
    <source>
        <dbReference type="EMBL" id="KAG6963663.1"/>
    </source>
</evidence>
<evidence type="ECO:0000313" key="8">
    <source>
        <dbReference type="Proteomes" id="UP000251314"/>
    </source>
</evidence>
<dbReference type="STRING" id="29920.A0A329S486"/>
<proteinExistence type="predicted"/>
<evidence type="ECO:0000256" key="2">
    <source>
        <dbReference type="SAM" id="Phobius"/>
    </source>
</evidence>
<keyword evidence="8" id="KW-1185">Reference proteome</keyword>
<gene>
    <name evidence="6" type="ORF">JG687_00006410</name>
    <name evidence="7" type="ORF">PC110_g12335</name>
    <name evidence="4" type="ORF">PC117_g22752</name>
    <name evidence="5" type="ORF">PC129_g15432</name>
</gene>
<dbReference type="EMBL" id="RCMK01001291">
    <property type="protein sequence ID" value="KAG2897622.1"/>
    <property type="molecule type" value="Genomic_DNA"/>
</dbReference>
<keyword evidence="2" id="KW-0472">Membrane</keyword>
<comment type="caution">
    <text evidence="7">The sequence shown here is derived from an EMBL/GenBank/DDBJ whole genome shotgun (WGS) entry which is preliminary data.</text>
</comment>
<dbReference type="EMBL" id="JAENGZ010000261">
    <property type="protein sequence ID" value="KAG6963663.1"/>
    <property type="molecule type" value="Genomic_DNA"/>
</dbReference>
<reference evidence="6" key="3">
    <citation type="submission" date="2021-01" db="EMBL/GenBank/DDBJ databases">
        <title>Phytophthora aleatoria, a newly-described species from Pinus radiata is distinct from Phytophthora cactorum isolates based on comparative genomics.</title>
        <authorList>
            <person name="Mcdougal R."/>
            <person name="Panda P."/>
            <person name="Williams N."/>
            <person name="Studholme D.J."/>
        </authorList>
    </citation>
    <scope>NUCLEOTIDE SEQUENCE</scope>
    <source>
        <strain evidence="6">NZFS 3830</strain>
    </source>
</reference>
<sequence>MNRELDGLLDKLSRINQEMGGDDGKSKKKDKKGDQFHDLKTKIGERLHHLKMTLQENDVAATKRGKHPREAIRRQQEIREEIRLVGVDIKDLTASYDLEMKKKKSKFPPEELAMRKEIVTQYWAEYERIKELAAANYRSPAGRPAFDTGGVAAPIGSFENGAFTARTRPGGAAGGPVFGGLGGAGGGGGGGGSGDGPIEREVVTDEQRAMLADIQRNDQRFDNIIEQIGTGVQELGQQARMLNEELQQQAIMIDGLGERIDNTQAHVESVNKKMKETLTKVGRGPDKCMMDMICLILLLGILAVVYNMFIKKDSSSSSTTTS</sequence>
<reference evidence="7 8" key="1">
    <citation type="submission" date="2018-01" db="EMBL/GenBank/DDBJ databases">
        <title>Draft genome of the strawberry crown rot pathogen Phytophthora cactorum.</title>
        <authorList>
            <person name="Armitage A.D."/>
            <person name="Lysoe E."/>
            <person name="Nellist C.F."/>
            <person name="Harrison R.J."/>
            <person name="Brurberg M.B."/>
        </authorList>
    </citation>
    <scope>NUCLEOTIDE SEQUENCE [LARGE SCALE GENOMIC DNA]</scope>
    <source>
        <strain evidence="7 8">10300</strain>
    </source>
</reference>
<dbReference type="VEuPathDB" id="FungiDB:PC110_g12335"/>
<dbReference type="InterPro" id="IPR000727">
    <property type="entry name" value="T_SNARE_dom"/>
</dbReference>
<dbReference type="OrthoDB" id="29755at2759"/>
<feature type="compositionally biased region" description="Basic and acidic residues" evidence="1">
    <location>
        <begin position="1"/>
        <end position="13"/>
    </location>
</feature>
<protein>
    <recommendedName>
        <fullName evidence="3">t-SNARE coiled-coil homology domain-containing protein</fullName>
    </recommendedName>
</protein>
<keyword evidence="2" id="KW-0812">Transmembrane</keyword>
<accession>A0A329S486</accession>
<dbReference type="Proteomes" id="UP000688947">
    <property type="component" value="Unassembled WGS sequence"/>
</dbReference>
<evidence type="ECO:0000313" key="7">
    <source>
        <dbReference type="EMBL" id="RAW31310.1"/>
    </source>
</evidence>
<dbReference type="Proteomes" id="UP000736787">
    <property type="component" value="Unassembled WGS sequence"/>
</dbReference>
<dbReference type="Proteomes" id="UP000251314">
    <property type="component" value="Unassembled WGS sequence"/>
</dbReference>
<dbReference type="Proteomes" id="UP000760860">
    <property type="component" value="Unassembled WGS sequence"/>
</dbReference>
<evidence type="ECO:0000259" key="3">
    <source>
        <dbReference type="PROSITE" id="PS50192"/>
    </source>
</evidence>
<dbReference type="CDD" id="cd15841">
    <property type="entry name" value="SNARE_Qc"/>
    <property type="match status" value="1"/>
</dbReference>
<organism evidence="7 8">
    <name type="scientific">Phytophthora cactorum</name>
    <dbReference type="NCBI Taxonomy" id="29920"/>
    <lineage>
        <taxon>Eukaryota</taxon>
        <taxon>Sar</taxon>
        <taxon>Stramenopiles</taxon>
        <taxon>Oomycota</taxon>
        <taxon>Peronosporomycetes</taxon>
        <taxon>Peronosporales</taxon>
        <taxon>Peronosporaceae</taxon>
        <taxon>Phytophthora</taxon>
    </lineage>
</organism>
<evidence type="ECO:0000256" key="1">
    <source>
        <dbReference type="SAM" id="MobiDB-lite"/>
    </source>
</evidence>
<feature type="transmembrane region" description="Helical" evidence="2">
    <location>
        <begin position="289"/>
        <end position="309"/>
    </location>
</feature>
<name>A0A329S486_9STRA</name>
<dbReference type="AlphaFoldDB" id="A0A329S486"/>
<dbReference type="SUPFAM" id="SSF58038">
    <property type="entry name" value="SNARE fusion complex"/>
    <property type="match status" value="1"/>
</dbReference>
<reference evidence="4" key="2">
    <citation type="submission" date="2018-10" db="EMBL/GenBank/DDBJ databases">
        <title>Effector identification in a new, highly contiguous assembly of the strawberry crown rot pathogen Phytophthora cactorum.</title>
        <authorList>
            <person name="Armitage A.D."/>
            <person name="Nellist C.F."/>
            <person name="Bates H."/>
            <person name="Vickerstaff R.J."/>
            <person name="Harrison R.J."/>
        </authorList>
    </citation>
    <scope>NUCLEOTIDE SEQUENCE</scope>
    <source>
        <strain evidence="4">4040</strain>
        <strain evidence="5">P421</strain>
    </source>
</reference>
<dbReference type="PROSITE" id="PS50192">
    <property type="entry name" value="T_SNARE"/>
    <property type="match status" value="1"/>
</dbReference>
<keyword evidence="2" id="KW-1133">Transmembrane helix</keyword>
<evidence type="ECO:0000313" key="5">
    <source>
        <dbReference type="EMBL" id="KAG3213640.1"/>
    </source>
</evidence>
<dbReference type="SMART" id="SM00397">
    <property type="entry name" value="t_SNARE"/>
    <property type="match status" value="1"/>
</dbReference>
<dbReference type="Gene3D" id="1.20.5.110">
    <property type="match status" value="1"/>
</dbReference>
<dbReference type="EMBL" id="MJFZ01000328">
    <property type="protein sequence ID" value="RAW31310.1"/>
    <property type="molecule type" value="Genomic_DNA"/>
</dbReference>
<feature type="region of interest" description="Disordered" evidence="1">
    <location>
        <begin position="1"/>
        <end position="35"/>
    </location>
</feature>
<evidence type="ECO:0000313" key="4">
    <source>
        <dbReference type="EMBL" id="KAG2897622.1"/>
    </source>
</evidence>